<dbReference type="AlphaFoldDB" id="A0A972FJC3"/>
<reference evidence="1" key="1">
    <citation type="submission" date="2020-02" db="EMBL/GenBank/DDBJ databases">
        <title>Flavobacterium sp. genome.</title>
        <authorList>
            <person name="Jung H.S."/>
            <person name="Baek J.H."/>
            <person name="Jeon C.O."/>
        </authorList>
    </citation>
    <scope>NUCLEOTIDE SEQUENCE</scope>
    <source>
        <strain evidence="1">SE-s28</strain>
    </source>
</reference>
<gene>
    <name evidence="1" type="ORF">G6047_03640</name>
</gene>
<dbReference type="Proteomes" id="UP000712080">
    <property type="component" value="Unassembled WGS sequence"/>
</dbReference>
<evidence type="ECO:0000313" key="1">
    <source>
        <dbReference type="EMBL" id="NMH27114.1"/>
    </source>
</evidence>
<evidence type="ECO:0000313" key="2">
    <source>
        <dbReference type="Proteomes" id="UP000712080"/>
    </source>
</evidence>
<comment type="caution">
    <text evidence="1">The sequence shown here is derived from an EMBL/GenBank/DDBJ whole genome shotgun (WGS) entry which is preliminary data.</text>
</comment>
<proteinExistence type="predicted"/>
<keyword evidence="2" id="KW-1185">Reference proteome</keyword>
<accession>A0A972FJC3</accession>
<dbReference type="EMBL" id="JAAMPU010000098">
    <property type="protein sequence ID" value="NMH27114.1"/>
    <property type="molecule type" value="Genomic_DNA"/>
</dbReference>
<sequence length="155" mass="18261">MKLPQKIKSYFARYGFHSWKEMDWNEKQSAFTYPEEENLLEIGSLLRQLDNAETPDNPKLRMNRKSARIFDSLDDLIPWLRAVILEDLKETSLESDEHGWDFRYFTQKHNSCQDTICICNGLNSKIETGQNCIYAMASIRKFEGKYYGWSNVFPA</sequence>
<protein>
    <submittedName>
        <fullName evidence="1">Uncharacterized protein</fullName>
    </submittedName>
</protein>
<dbReference type="RefSeq" id="WP_169526116.1">
    <property type="nucleotide sequence ID" value="NZ_JAAMPU010000098.1"/>
</dbReference>
<name>A0A972FJC3_9FLAO</name>
<organism evidence="1 2">
    <name type="scientific">Flavobacterium silvaticum</name>
    <dbReference type="NCBI Taxonomy" id="1852020"/>
    <lineage>
        <taxon>Bacteria</taxon>
        <taxon>Pseudomonadati</taxon>
        <taxon>Bacteroidota</taxon>
        <taxon>Flavobacteriia</taxon>
        <taxon>Flavobacteriales</taxon>
        <taxon>Flavobacteriaceae</taxon>
        <taxon>Flavobacterium</taxon>
    </lineage>
</organism>